<protein>
    <submittedName>
        <fullName evidence="2">Atg8e</fullName>
    </submittedName>
</protein>
<reference evidence="2" key="1">
    <citation type="submission" date="2014-09" db="EMBL/GenBank/DDBJ databases">
        <authorList>
            <person name="Magalhaes I.L.F."/>
            <person name="Oliveira U."/>
            <person name="Santos F.R."/>
            <person name="Vidigal T.H.D.A."/>
            <person name="Brescovit A.D."/>
            <person name="Santos A.J."/>
        </authorList>
    </citation>
    <scope>NUCLEOTIDE SEQUENCE</scope>
    <source>
        <tissue evidence="2">Shoot tissue taken approximately 20 cm above the soil surface</tissue>
    </source>
</reference>
<proteinExistence type="predicted"/>
<feature type="transmembrane region" description="Helical" evidence="1">
    <location>
        <begin position="69"/>
        <end position="93"/>
    </location>
</feature>
<name>A0A0A9GCA5_ARUDO</name>
<reference evidence="2" key="2">
    <citation type="journal article" date="2015" name="Data Brief">
        <title>Shoot transcriptome of the giant reed, Arundo donax.</title>
        <authorList>
            <person name="Barrero R.A."/>
            <person name="Guerrero F.D."/>
            <person name="Moolhuijzen P."/>
            <person name="Goolsby J.A."/>
            <person name="Tidwell J."/>
            <person name="Bellgard S.E."/>
            <person name="Bellgard M.I."/>
        </authorList>
    </citation>
    <scope>NUCLEOTIDE SEQUENCE</scope>
    <source>
        <tissue evidence="2">Shoot tissue taken approximately 20 cm above the soil surface</tissue>
    </source>
</reference>
<organism evidence="2">
    <name type="scientific">Arundo donax</name>
    <name type="common">Giant reed</name>
    <name type="synonym">Donax arundinaceus</name>
    <dbReference type="NCBI Taxonomy" id="35708"/>
    <lineage>
        <taxon>Eukaryota</taxon>
        <taxon>Viridiplantae</taxon>
        <taxon>Streptophyta</taxon>
        <taxon>Embryophyta</taxon>
        <taxon>Tracheophyta</taxon>
        <taxon>Spermatophyta</taxon>
        <taxon>Magnoliopsida</taxon>
        <taxon>Liliopsida</taxon>
        <taxon>Poales</taxon>
        <taxon>Poaceae</taxon>
        <taxon>PACMAD clade</taxon>
        <taxon>Arundinoideae</taxon>
        <taxon>Arundineae</taxon>
        <taxon>Arundo</taxon>
    </lineage>
</organism>
<dbReference type="EMBL" id="GBRH01175181">
    <property type="protein sequence ID" value="JAE22715.1"/>
    <property type="molecule type" value="Transcribed_RNA"/>
</dbReference>
<sequence>MVTLNILCNNGPAAALMSAIYENGFLTPSAVLSGTFTPLGCSKWSRMYQVQFWQHTVTRIHSMHLHLSWIPLSVCIATVHLCLLLDLCLGLLLKLVAAGSSSNV</sequence>
<accession>A0A0A9GCA5</accession>
<evidence type="ECO:0000313" key="2">
    <source>
        <dbReference type="EMBL" id="JAE22715.1"/>
    </source>
</evidence>
<dbReference type="AlphaFoldDB" id="A0A0A9GCA5"/>
<keyword evidence="1" id="KW-0472">Membrane</keyword>
<keyword evidence="1" id="KW-0812">Transmembrane</keyword>
<keyword evidence="1" id="KW-1133">Transmembrane helix</keyword>
<evidence type="ECO:0000256" key="1">
    <source>
        <dbReference type="SAM" id="Phobius"/>
    </source>
</evidence>